<dbReference type="AlphaFoldDB" id="A0A8H6IQR6"/>
<comment type="caution">
    <text evidence="2">The sequence shown here is derived from an EMBL/GenBank/DDBJ whole genome shotgun (WGS) entry which is preliminary data.</text>
</comment>
<dbReference type="Proteomes" id="UP000652219">
    <property type="component" value="Unassembled WGS sequence"/>
</dbReference>
<evidence type="ECO:0000313" key="3">
    <source>
        <dbReference type="Proteomes" id="UP000652219"/>
    </source>
</evidence>
<feature type="region of interest" description="Disordered" evidence="1">
    <location>
        <begin position="1"/>
        <end position="31"/>
    </location>
</feature>
<dbReference type="EMBL" id="WIGN01000466">
    <property type="protein sequence ID" value="KAF6792007.1"/>
    <property type="molecule type" value="Genomic_DNA"/>
</dbReference>
<accession>A0A8H6IQR6</accession>
<keyword evidence="3" id="KW-1185">Reference proteome</keyword>
<reference evidence="2 3" key="1">
    <citation type="journal article" date="2020" name="Phytopathology">
        <title>Genome Sequence Resources of Colletotrichum truncatum, C. plurivorum, C. musicola, and C. sojae: Four Species Pathogenic to Soybean (Glycine max).</title>
        <authorList>
            <person name="Rogerio F."/>
            <person name="Boufleur T.R."/>
            <person name="Ciampi-Guillardi M."/>
            <person name="Sukno S.A."/>
            <person name="Thon M.R."/>
            <person name="Massola Junior N.S."/>
            <person name="Baroncelli R."/>
        </authorList>
    </citation>
    <scope>NUCLEOTIDE SEQUENCE [LARGE SCALE GENOMIC DNA]</scope>
    <source>
        <strain evidence="2 3">LFN0009</strain>
    </source>
</reference>
<gene>
    <name evidence="2" type="ORF">CSOJ01_14256</name>
</gene>
<organism evidence="2 3">
    <name type="scientific">Colletotrichum sojae</name>
    <dbReference type="NCBI Taxonomy" id="2175907"/>
    <lineage>
        <taxon>Eukaryota</taxon>
        <taxon>Fungi</taxon>
        <taxon>Dikarya</taxon>
        <taxon>Ascomycota</taxon>
        <taxon>Pezizomycotina</taxon>
        <taxon>Sordariomycetes</taxon>
        <taxon>Hypocreomycetidae</taxon>
        <taxon>Glomerellales</taxon>
        <taxon>Glomerellaceae</taxon>
        <taxon>Colletotrichum</taxon>
        <taxon>Colletotrichum orchidearum species complex</taxon>
    </lineage>
</organism>
<proteinExistence type="predicted"/>
<evidence type="ECO:0000313" key="2">
    <source>
        <dbReference type="EMBL" id="KAF6792007.1"/>
    </source>
</evidence>
<protein>
    <submittedName>
        <fullName evidence="2">Uncharacterized protein</fullName>
    </submittedName>
</protein>
<evidence type="ECO:0000256" key="1">
    <source>
        <dbReference type="SAM" id="MobiDB-lite"/>
    </source>
</evidence>
<sequence length="87" mass="9455">MTAAYSTRGRPGPVGCYPCTPDTSSQNQHTAESDWVQLVKKAYGQGERGRRSSNTGSLDYSDITRVVVVGAGVFQDSHTRLFVVFVV</sequence>
<feature type="compositionally biased region" description="Polar residues" evidence="1">
    <location>
        <begin position="21"/>
        <end position="30"/>
    </location>
</feature>
<name>A0A8H6IQR6_9PEZI</name>